<dbReference type="OrthoDB" id="4838614at2759"/>
<sequence>MPVSSRGDSQWADHTRASYSTPLTSTSPDILEPSTERRSVSFKEPSQIPKYDPHSGRYADLESDYGRHWTNCYSRDKKSSSVRDYTSWTEASMQDTTIQLEFNFSEDIESYLEELSRLRRIGRYNDARQYYNTCRTYCGDHPELVIDYVDTLLAQGAFKDVLNLATDKNNPILSQECDKIYHHYLHSSLCVARATTLGWLEEAVWEWTKARAEMLSEFERDFTKLSPLQKDVIGDNSGYLRTCLAKYLFIMEQEEQKNLSNELKEFDREETNAGQSSNPTLKWYQRKIQRALCSSLSLSEEQQDLFSWMEKSAYHELPRDFSNRYKLLHSKSRNDSYYWCEGSIAAYTRDDRASKPYIPGNPFAPNPSSGLSFFPDREDFIEYSSYIRPFMPQPYNIRPNQTEPIRRNYSPHREHRPLNIRSRESIPPEPPITREELVKLKKPNSWLRRQRSVIDYWLERQTVIISSVDDQ</sequence>
<name>A0A5N6JSB1_MONLA</name>
<protein>
    <submittedName>
        <fullName evidence="2">Uncharacterized protein</fullName>
    </submittedName>
</protein>
<proteinExistence type="predicted"/>
<organism evidence="2 3">
    <name type="scientific">Monilinia laxa</name>
    <name type="common">Brown rot fungus</name>
    <name type="synonym">Sclerotinia laxa</name>
    <dbReference type="NCBI Taxonomy" id="61186"/>
    <lineage>
        <taxon>Eukaryota</taxon>
        <taxon>Fungi</taxon>
        <taxon>Dikarya</taxon>
        <taxon>Ascomycota</taxon>
        <taxon>Pezizomycotina</taxon>
        <taxon>Leotiomycetes</taxon>
        <taxon>Helotiales</taxon>
        <taxon>Sclerotiniaceae</taxon>
        <taxon>Monilinia</taxon>
    </lineage>
</organism>
<evidence type="ECO:0000256" key="1">
    <source>
        <dbReference type="SAM" id="MobiDB-lite"/>
    </source>
</evidence>
<comment type="caution">
    <text evidence="2">The sequence shown here is derived from an EMBL/GenBank/DDBJ whole genome shotgun (WGS) entry which is preliminary data.</text>
</comment>
<feature type="compositionally biased region" description="Polar residues" evidence="1">
    <location>
        <begin position="17"/>
        <end position="28"/>
    </location>
</feature>
<evidence type="ECO:0000313" key="3">
    <source>
        <dbReference type="Proteomes" id="UP000326757"/>
    </source>
</evidence>
<reference evidence="2 3" key="1">
    <citation type="submission" date="2019-06" db="EMBL/GenBank/DDBJ databases">
        <title>Genome Sequence of the Brown Rot Fungal Pathogen Monilinia laxa.</title>
        <authorList>
            <person name="De Miccolis Angelini R.M."/>
            <person name="Landi L."/>
            <person name="Abate D."/>
            <person name="Pollastro S."/>
            <person name="Romanazzi G."/>
            <person name="Faretra F."/>
        </authorList>
    </citation>
    <scope>NUCLEOTIDE SEQUENCE [LARGE SCALE GENOMIC DNA]</scope>
    <source>
        <strain evidence="2 3">Mlax316</strain>
    </source>
</reference>
<feature type="region of interest" description="Disordered" evidence="1">
    <location>
        <begin position="1"/>
        <end position="55"/>
    </location>
</feature>
<dbReference type="EMBL" id="VIGI01000014">
    <property type="protein sequence ID" value="KAB8291763.1"/>
    <property type="molecule type" value="Genomic_DNA"/>
</dbReference>
<keyword evidence="3" id="KW-1185">Reference proteome</keyword>
<dbReference type="Proteomes" id="UP000326757">
    <property type="component" value="Unassembled WGS sequence"/>
</dbReference>
<evidence type="ECO:0000313" key="2">
    <source>
        <dbReference type="EMBL" id="KAB8291763.1"/>
    </source>
</evidence>
<dbReference type="AlphaFoldDB" id="A0A5N6JSB1"/>
<gene>
    <name evidence="2" type="ORF">EYC80_006558</name>
</gene>
<accession>A0A5N6JSB1</accession>